<evidence type="ECO:0000313" key="4">
    <source>
        <dbReference type="Proteomes" id="UP001314205"/>
    </source>
</evidence>
<protein>
    <recommendedName>
        <fullName evidence="2">DUF4794 domain-containing protein</fullName>
    </recommendedName>
</protein>
<feature type="compositionally biased region" description="Basic and acidic residues" evidence="1">
    <location>
        <begin position="773"/>
        <end position="783"/>
    </location>
</feature>
<feature type="compositionally biased region" description="Basic and acidic residues" evidence="1">
    <location>
        <begin position="287"/>
        <end position="304"/>
    </location>
</feature>
<feature type="region of interest" description="Disordered" evidence="1">
    <location>
        <begin position="545"/>
        <end position="570"/>
    </location>
</feature>
<dbReference type="Proteomes" id="UP001314205">
    <property type="component" value="Unassembled WGS sequence"/>
</dbReference>
<dbReference type="GO" id="GO:0071897">
    <property type="term" value="P:DNA biosynthetic process"/>
    <property type="evidence" value="ECO:0007669"/>
    <property type="project" value="UniProtKB-ARBA"/>
</dbReference>
<reference evidence="3 4" key="1">
    <citation type="submission" date="2023-11" db="EMBL/GenBank/DDBJ databases">
        <authorList>
            <person name="Hedman E."/>
            <person name="Englund M."/>
            <person name="Stromberg M."/>
            <person name="Nyberg Akerstrom W."/>
            <person name="Nylinder S."/>
            <person name="Jareborg N."/>
            <person name="Kallberg Y."/>
            <person name="Kronander E."/>
        </authorList>
    </citation>
    <scope>NUCLEOTIDE SEQUENCE [LARGE SCALE GENOMIC DNA]</scope>
</reference>
<feature type="compositionally biased region" description="Polar residues" evidence="1">
    <location>
        <begin position="257"/>
        <end position="276"/>
    </location>
</feature>
<comment type="caution">
    <text evidence="3">The sequence shown here is derived from an EMBL/GenBank/DDBJ whole genome shotgun (WGS) entry which is preliminary data.</text>
</comment>
<keyword evidence="4" id="KW-1185">Reference proteome</keyword>
<gene>
    <name evidence="3" type="ORF">PARMNEM_LOCUS14386</name>
</gene>
<dbReference type="EMBL" id="CAVLGL010000091">
    <property type="protein sequence ID" value="CAK1594810.1"/>
    <property type="molecule type" value="Genomic_DNA"/>
</dbReference>
<dbReference type="AlphaFoldDB" id="A0AAV1LIP1"/>
<feature type="region of interest" description="Disordered" evidence="1">
    <location>
        <begin position="257"/>
        <end position="316"/>
    </location>
</feature>
<dbReference type="SUPFAM" id="SSF56672">
    <property type="entry name" value="DNA/RNA polymerases"/>
    <property type="match status" value="1"/>
</dbReference>
<proteinExistence type="predicted"/>
<feature type="compositionally biased region" description="Low complexity" evidence="1">
    <location>
        <begin position="741"/>
        <end position="760"/>
    </location>
</feature>
<evidence type="ECO:0000256" key="1">
    <source>
        <dbReference type="SAM" id="MobiDB-lite"/>
    </source>
</evidence>
<dbReference type="PANTHER" id="PTHR19446">
    <property type="entry name" value="REVERSE TRANSCRIPTASES"/>
    <property type="match status" value="1"/>
</dbReference>
<dbReference type="Pfam" id="PF16042">
    <property type="entry name" value="DUF4794"/>
    <property type="match status" value="1"/>
</dbReference>
<evidence type="ECO:0000259" key="2">
    <source>
        <dbReference type="Pfam" id="PF16042"/>
    </source>
</evidence>
<organism evidence="3 4">
    <name type="scientific">Parnassius mnemosyne</name>
    <name type="common">clouded apollo</name>
    <dbReference type="NCBI Taxonomy" id="213953"/>
    <lineage>
        <taxon>Eukaryota</taxon>
        <taxon>Metazoa</taxon>
        <taxon>Ecdysozoa</taxon>
        <taxon>Arthropoda</taxon>
        <taxon>Hexapoda</taxon>
        <taxon>Insecta</taxon>
        <taxon>Pterygota</taxon>
        <taxon>Neoptera</taxon>
        <taxon>Endopterygota</taxon>
        <taxon>Lepidoptera</taxon>
        <taxon>Glossata</taxon>
        <taxon>Ditrysia</taxon>
        <taxon>Papilionoidea</taxon>
        <taxon>Papilionidae</taxon>
        <taxon>Parnassiinae</taxon>
        <taxon>Parnassini</taxon>
        <taxon>Parnassius</taxon>
        <taxon>Driopa</taxon>
    </lineage>
</organism>
<feature type="compositionally biased region" description="Low complexity" evidence="1">
    <location>
        <begin position="545"/>
        <end position="556"/>
    </location>
</feature>
<evidence type="ECO:0000313" key="3">
    <source>
        <dbReference type="EMBL" id="CAK1594810.1"/>
    </source>
</evidence>
<feature type="compositionally biased region" description="Acidic residues" evidence="1">
    <location>
        <begin position="670"/>
        <end position="686"/>
    </location>
</feature>
<sequence>MNEIRMALQHLKNGKAPGEDGITAELLKAGGKPVLEVLQKLFNSVLHGGITPEAWSRSAVVLFFKKSDNALLKNYRPISLLSRVYVLFSRVITNRLARRLDYFQPPEQAGFRKGFSTIDHIHTLRQIELLTVVSLLLSGALSEAPAPYPPSGWRPNGPAFQLPTKTQTQLPQRPEYLPPVDPRTPFRPTEVDVSVQGLPTQEQLPIFQVSPVNGQQYVGPNFNTDIRGLEQNFQQSQFQLQQEKARQFSRQQQFPVNTNAATGLPNPQQPRQFASQTTPATTTTTVRSKEAEPTTESDLNKGETLDDIDASPKTKNTSVEVSKQNLQEYPAELFLSSLAQLQLQPQFVPLQQFGQIREPIFYQTVQQSAPEKQEAAGFDGPAHFAALPSVLAQNQLARQQQALIPAQQAFVQNPALLVPRDQEQPTNPIIVPAVNQEPLPQYQPVVNQYQPIAQPQYQPIAQPQYQPIAQPQYQPLGQPQYQPIAQPQFNQEPLPQYQAAVQTQVEQEPLSQYQPAVNQYQPIAQPQVQQYPQYQAQPVIYQPQPISQSQPQSQSNQRHEDTEENEQEQPQYVYQQSYQPQQVYQPQEAYQPQYPQPQIPANQYPQQNVFLPQGQQNYPNQDLNQYYQNQLTQQQYLVPNQFGAQPIIQGQDAFLQSGLDINQKGNGIDQAEEQDENSENDDEEQDDGTKATAVATAFGARTQPRVISQYGAPVQRPRDQANRGYPTTTESTAEETTEQGPAVAQASAVAAPSRSRNANLRSRRPRPLFTVDRSGHLVLTREQ</sequence>
<feature type="region of interest" description="Disordered" evidence="1">
    <location>
        <begin position="661"/>
        <end position="783"/>
    </location>
</feature>
<feature type="domain" description="DUF4794" evidence="2">
    <location>
        <begin position="146"/>
        <end position="197"/>
    </location>
</feature>
<dbReference type="InterPro" id="IPR043502">
    <property type="entry name" value="DNA/RNA_pol_sf"/>
</dbReference>
<dbReference type="InterPro" id="IPR032011">
    <property type="entry name" value="DUF4794"/>
</dbReference>
<accession>A0AAV1LIP1</accession>
<name>A0AAV1LIP1_9NEOP</name>